<dbReference type="OrthoDB" id="127796at2759"/>
<reference evidence="1" key="1">
    <citation type="submission" date="2013-12" db="EMBL/GenBank/DDBJ databases">
        <title>The Genome Sequence of Aphanomyces invadans NJM9701.</title>
        <authorList>
            <consortium name="The Broad Institute Genomics Platform"/>
            <person name="Russ C."/>
            <person name="Tyler B."/>
            <person name="van West P."/>
            <person name="Dieguez-Uribeondo J."/>
            <person name="Young S.K."/>
            <person name="Zeng Q."/>
            <person name="Gargeya S."/>
            <person name="Fitzgerald M."/>
            <person name="Abouelleil A."/>
            <person name="Alvarado L."/>
            <person name="Chapman S.B."/>
            <person name="Gainer-Dewar J."/>
            <person name="Goldberg J."/>
            <person name="Griggs A."/>
            <person name="Gujja S."/>
            <person name="Hansen M."/>
            <person name="Howarth C."/>
            <person name="Imamovic A."/>
            <person name="Ireland A."/>
            <person name="Larimer J."/>
            <person name="McCowan C."/>
            <person name="Murphy C."/>
            <person name="Pearson M."/>
            <person name="Poon T.W."/>
            <person name="Priest M."/>
            <person name="Roberts A."/>
            <person name="Saif S."/>
            <person name="Shea T."/>
            <person name="Sykes S."/>
            <person name="Wortman J."/>
            <person name="Nusbaum C."/>
            <person name="Birren B."/>
        </authorList>
    </citation>
    <scope>NUCLEOTIDE SEQUENCE [LARGE SCALE GENOMIC DNA]</scope>
    <source>
        <strain evidence="1">NJM9701</strain>
    </source>
</reference>
<sequence length="72" mass="7859">MTKLNLAKGKLKMDGSIISAESRVSKLVSDIEAALVRLNMEGFAETEPKLTVDSLMAAITPLAVQKRVRELM</sequence>
<dbReference type="AlphaFoldDB" id="A0A024U2J0"/>
<dbReference type="VEuPathDB" id="FungiDB:H310_07044"/>
<gene>
    <name evidence="1" type="ORF">H310_07044</name>
</gene>
<evidence type="ECO:0000313" key="1">
    <source>
        <dbReference type="EMBL" id="ETW00405.1"/>
    </source>
</evidence>
<protein>
    <submittedName>
        <fullName evidence="1">Uncharacterized protein</fullName>
    </submittedName>
</protein>
<proteinExistence type="predicted"/>
<dbReference type="EMBL" id="KI913964">
    <property type="protein sequence ID" value="ETW00405.1"/>
    <property type="molecule type" value="Genomic_DNA"/>
</dbReference>
<dbReference type="GeneID" id="20084094"/>
<name>A0A024U2J0_9STRA</name>
<accession>A0A024U2J0</accession>
<dbReference type="RefSeq" id="XP_008870540.1">
    <property type="nucleotide sequence ID" value="XM_008872318.1"/>
</dbReference>
<organism evidence="1">
    <name type="scientific">Aphanomyces invadans</name>
    <dbReference type="NCBI Taxonomy" id="157072"/>
    <lineage>
        <taxon>Eukaryota</taxon>
        <taxon>Sar</taxon>
        <taxon>Stramenopiles</taxon>
        <taxon>Oomycota</taxon>
        <taxon>Saprolegniomycetes</taxon>
        <taxon>Saprolegniales</taxon>
        <taxon>Verrucalvaceae</taxon>
        <taxon>Aphanomyces</taxon>
    </lineage>
</organism>